<evidence type="ECO:0000313" key="5">
    <source>
        <dbReference type="EMBL" id="KAK4222286.1"/>
    </source>
</evidence>
<feature type="chain" id="PRO_5042997451" evidence="3">
    <location>
        <begin position="21"/>
        <end position="1403"/>
    </location>
</feature>
<evidence type="ECO:0000256" key="1">
    <source>
        <dbReference type="ARBA" id="ARBA00022729"/>
    </source>
</evidence>
<keyword evidence="1 3" id="KW-0732">Signal</keyword>
<evidence type="ECO:0000313" key="6">
    <source>
        <dbReference type="Proteomes" id="UP001301958"/>
    </source>
</evidence>
<feature type="domain" description="SGNH hydrolase-type esterase" evidence="4">
    <location>
        <begin position="550"/>
        <end position="731"/>
    </location>
</feature>
<reference evidence="5" key="2">
    <citation type="submission" date="2023-05" db="EMBL/GenBank/DDBJ databases">
        <authorList>
            <consortium name="Lawrence Berkeley National Laboratory"/>
            <person name="Steindorff A."/>
            <person name="Hensen N."/>
            <person name="Bonometti L."/>
            <person name="Westerberg I."/>
            <person name="Brannstrom I.O."/>
            <person name="Guillou S."/>
            <person name="Cros-Aarteil S."/>
            <person name="Calhoun S."/>
            <person name="Haridas S."/>
            <person name="Kuo A."/>
            <person name="Mondo S."/>
            <person name="Pangilinan J."/>
            <person name="Riley R."/>
            <person name="Labutti K."/>
            <person name="Andreopoulos B."/>
            <person name="Lipzen A."/>
            <person name="Chen C."/>
            <person name="Yanf M."/>
            <person name="Daum C."/>
            <person name="Ng V."/>
            <person name="Clum A."/>
            <person name="Ohm R."/>
            <person name="Martin F."/>
            <person name="Silar P."/>
            <person name="Natvig D."/>
            <person name="Lalanne C."/>
            <person name="Gautier V."/>
            <person name="Ament-Velasquez S.L."/>
            <person name="Kruys A."/>
            <person name="Hutchinson M.I."/>
            <person name="Powell A.J."/>
            <person name="Barry K."/>
            <person name="Miller A.N."/>
            <person name="Grigoriev I.V."/>
            <person name="Debuchy R."/>
            <person name="Gladieux P."/>
            <person name="Thoren M.H."/>
            <person name="Johannesson H."/>
        </authorList>
    </citation>
    <scope>NUCLEOTIDE SEQUENCE</scope>
    <source>
        <strain evidence="5">CBS 990.96</strain>
    </source>
</reference>
<dbReference type="InterPro" id="IPR037460">
    <property type="entry name" value="SEST-like"/>
</dbReference>
<evidence type="ECO:0000256" key="3">
    <source>
        <dbReference type="SAM" id="SignalP"/>
    </source>
</evidence>
<dbReference type="InterPro" id="IPR013830">
    <property type="entry name" value="SGNH_hydro"/>
</dbReference>
<feature type="signal peptide" evidence="3">
    <location>
        <begin position="1"/>
        <end position="20"/>
    </location>
</feature>
<keyword evidence="6" id="KW-1185">Reference proteome</keyword>
<dbReference type="InterPro" id="IPR036514">
    <property type="entry name" value="SGNH_hydro_sf"/>
</dbReference>
<dbReference type="InterPro" id="IPR013517">
    <property type="entry name" value="FG-GAP"/>
</dbReference>
<feature type="region of interest" description="Disordered" evidence="2">
    <location>
        <begin position="1378"/>
        <end position="1403"/>
    </location>
</feature>
<comment type="caution">
    <text evidence="5">The sequence shown here is derived from an EMBL/GenBank/DDBJ whole genome shotgun (WGS) entry which is preliminary data.</text>
</comment>
<dbReference type="Pfam" id="PF13472">
    <property type="entry name" value="Lipase_GDSL_2"/>
    <property type="match status" value="1"/>
</dbReference>
<organism evidence="5 6">
    <name type="scientific">Podospora fimiseda</name>
    <dbReference type="NCBI Taxonomy" id="252190"/>
    <lineage>
        <taxon>Eukaryota</taxon>
        <taxon>Fungi</taxon>
        <taxon>Dikarya</taxon>
        <taxon>Ascomycota</taxon>
        <taxon>Pezizomycotina</taxon>
        <taxon>Sordariomycetes</taxon>
        <taxon>Sordariomycetidae</taxon>
        <taxon>Sordariales</taxon>
        <taxon>Podosporaceae</taxon>
        <taxon>Podospora</taxon>
    </lineage>
</organism>
<dbReference type="Proteomes" id="UP001301958">
    <property type="component" value="Unassembled WGS sequence"/>
</dbReference>
<name>A0AAN6YQK4_9PEZI</name>
<dbReference type="SUPFAM" id="SSF69318">
    <property type="entry name" value="Integrin alpha N-terminal domain"/>
    <property type="match status" value="1"/>
</dbReference>
<proteinExistence type="predicted"/>
<dbReference type="PANTHER" id="PTHR30383">
    <property type="entry name" value="THIOESTERASE 1/PROTEASE 1/LYSOPHOSPHOLIPASE L1"/>
    <property type="match status" value="1"/>
</dbReference>
<feature type="region of interest" description="Disordered" evidence="2">
    <location>
        <begin position="751"/>
        <end position="773"/>
    </location>
</feature>
<dbReference type="EMBL" id="MU865480">
    <property type="protein sequence ID" value="KAK4222286.1"/>
    <property type="molecule type" value="Genomic_DNA"/>
</dbReference>
<dbReference type="GO" id="GO:0004622">
    <property type="term" value="F:phosphatidylcholine lysophospholipase activity"/>
    <property type="evidence" value="ECO:0007669"/>
    <property type="project" value="TreeGrafter"/>
</dbReference>
<dbReference type="InterPro" id="IPR028994">
    <property type="entry name" value="Integrin_alpha_N"/>
</dbReference>
<dbReference type="CDD" id="cd01833">
    <property type="entry name" value="XynB_like"/>
    <property type="match status" value="1"/>
</dbReference>
<dbReference type="InterPro" id="IPR051532">
    <property type="entry name" value="Ester_Hydrolysis_Enzymes"/>
</dbReference>
<accession>A0AAN6YQK4</accession>
<dbReference type="CDD" id="cd01823">
    <property type="entry name" value="SEST_like"/>
    <property type="match status" value="1"/>
</dbReference>
<sequence length="1403" mass="154912">MKTMIGWHALVATLLNEAVAARPQPGNWLQSTPISPLLGRQTSSYFNYEDLSGDINRLAAIGDSYSAGIGAGNSMGGFSLQKQSDWACRRYTGSYPMLVANDMRLIGTDRDALEFEFKSCSGAVGQDLLKQQIPYLTDGQDAILLSVGGNDAELVNILNSCIYQWKNLKKWQGELAKIELGRKWDTVLGKIEKLLGFKIPIELKNIIDLDKITRSCEEQLSRTQDIIESDEFSDTLDRVVEAAKKKLKANSGRIYWTGYAKFWAPDYSTACDSVSWTSWIHDLYSNSGGWHGDEKLTVSKRQWMNQLVEQVNSKLRAAARKAGPQVVFVDYDDYLTPMRGRFCENGVNEHWMNQEAKHRPGLMFYEMNGFDLSGNNAWKRSTDTIFAHTSFEAQISIMGLFNEEFHPGAKLRLPSGASSMTASAIEQEVLTEFFNHTGTSPYSNHTALRFSNDTTTPSNFSITSWGSIMSDNNALGFPNFMPDGYGRVFHPTRLLHQLIANLVVWNMKNERAKANGRGPLVEHLESGGTCPITPTNPNNAPSFYARILPLGASIVTGWGSTPHPNGYGFRKPLRDSLRQDGWKVNMVGSRNIGPMVDNDVEGHPGFRVDEIAVQADNSIPYQPNIVIINAGTNDANQDYKISEFGNRYNALLDKLQLGIPGVTIIVSTLIPGTLPGIIKNRDSINNQIRQLVETRRNRGEKIILADVERPMDVISTNNIPDGTHPNDEGHRMLAALFHRAIKQAREVGFITRPRDTSESDEPGSGSGSRICDKTFGSGNKAGMAVTQGGSGLDDGIWGYRAGKLGGGWTLGGQGENPDITFARLAEPFGRHDLVIVAPLDPSQPKADTGPGWFHARKAVNGGWSSDASTFTRFSVEDKCIFRGIRFADINGDGLDDLLCIATNGDTFASINKGDYKFSAPRIWKNNVGLPQGRVRLADIDGDGRKDYCVVANNGDISCWRNGGQGDYAEYWEPLGVIFTGQNMGNVDGVFFADINGDGRDDWHWMNEDGDVWTWINNRGCSKGNLKPLWREASASPSIQGPSTMWPRASSHVSFHLVNSFNTPGSFGLGPRLDYVTTQALINGTGQVHINVRENAGAGGAKLKSDGDRYCKMMDRTSDAMDYVWVHSTGYLHIYESFGGSFPSSSPYWGPNYVFWRATNFLGKEVDRRDIHLADWDGDGLCDIIYVNPDTGTMDGLWINKYKTVRDLRKTENWQRVTNAGPQGNNNACPERRGVHINDIAVRFADIDGNGRADYLCVEKDGRAWGYLNTNSGGLTHISQFKKTEGKDRANLKFVDVNGDGKADMLWVNKFNGDASVWYNRGQIANSGSAFTWDLKGTVYQGAAQGHCEHFPDLDGNGRADMHVVDSLANTGKTWWNKCPGEGSSSNGDDSDTLTSEKLPLIPT</sequence>
<dbReference type="SUPFAM" id="SSF52266">
    <property type="entry name" value="SGNH hydrolase"/>
    <property type="match status" value="2"/>
</dbReference>
<protein>
    <submittedName>
        <fullName evidence="5">SGNH hydrolase-type esterase domain-containing protein</fullName>
    </submittedName>
</protein>
<evidence type="ECO:0000256" key="2">
    <source>
        <dbReference type="SAM" id="MobiDB-lite"/>
    </source>
</evidence>
<keyword evidence="5" id="KW-0378">Hydrolase</keyword>
<evidence type="ECO:0000259" key="4">
    <source>
        <dbReference type="Pfam" id="PF13472"/>
    </source>
</evidence>
<dbReference type="Pfam" id="PF13517">
    <property type="entry name" value="FG-GAP_3"/>
    <property type="match status" value="2"/>
</dbReference>
<gene>
    <name evidence="5" type="ORF">QBC38DRAFT_519447</name>
</gene>
<dbReference type="Gene3D" id="3.40.50.1110">
    <property type="entry name" value="SGNH hydrolase"/>
    <property type="match status" value="2"/>
</dbReference>
<reference evidence="5" key="1">
    <citation type="journal article" date="2023" name="Mol. Phylogenet. Evol.">
        <title>Genome-scale phylogeny and comparative genomics of the fungal order Sordariales.</title>
        <authorList>
            <person name="Hensen N."/>
            <person name="Bonometti L."/>
            <person name="Westerberg I."/>
            <person name="Brannstrom I.O."/>
            <person name="Guillou S."/>
            <person name="Cros-Aarteil S."/>
            <person name="Calhoun S."/>
            <person name="Haridas S."/>
            <person name="Kuo A."/>
            <person name="Mondo S."/>
            <person name="Pangilinan J."/>
            <person name="Riley R."/>
            <person name="LaButti K."/>
            <person name="Andreopoulos B."/>
            <person name="Lipzen A."/>
            <person name="Chen C."/>
            <person name="Yan M."/>
            <person name="Daum C."/>
            <person name="Ng V."/>
            <person name="Clum A."/>
            <person name="Steindorff A."/>
            <person name="Ohm R.A."/>
            <person name="Martin F."/>
            <person name="Silar P."/>
            <person name="Natvig D.O."/>
            <person name="Lalanne C."/>
            <person name="Gautier V."/>
            <person name="Ament-Velasquez S.L."/>
            <person name="Kruys A."/>
            <person name="Hutchinson M.I."/>
            <person name="Powell A.J."/>
            <person name="Barry K."/>
            <person name="Miller A.N."/>
            <person name="Grigoriev I.V."/>
            <person name="Debuchy R."/>
            <person name="Gladieux P."/>
            <person name="Hiltunen Thoren M."/>
            <person name="Johannesson H."/>
        </authorList>
    </citation>
    <scope>NUCLEOTIDE SEQUENCE</scope>
    <source>
        <strain evidence="5">CBS 990.96</strain>
    </source>
</reference>
<dbReference type="PANTHER" id="PTHR30383:SF31">
    <property type="entry name" value="SGNH HYDROLASE-TYPE ESTERASE DOMAIN-CONTAINING PROTEIN-RELATED"/>
    <property type="match status" value="1"/>
</dbReference>